<feature type="transmembrane region" description="Helical" evidence="6">
    <location>
        <begin position="100"/>
        <end position="120"/>
    </location>
</feature>
<dbReference type="SUPFAM" id="SSF103473">
    <property type="entry name" value="MFS general substrate transporter"/>
    <property type="match status" value="1"/>
</dbReference>
<evidence type="ECO:0000259" key="7">
    <source>
        <dbReference type="PROSITE" id="PS50850"/>
    </source>
</evidence>
<reference evidence="8 9" key="1">
    <citation type="submission" date="2017-03" db="EMBL/GenBank/DDBJ databases">
        <authorList>
            <person name="Afonso C.L."/>
            <person name="Miller P.J."/>
            <person name="Scott M.A."/>
            <person name="Spackman E."/>
            <person name="Goraichik I."/>
            <person name="Dimitrov K.M."/>
            <person name="Suarez D.L."/>
            <person name="Swayne D.E."/>
        </authorList>
    </citation>
    <scope>NUCLEOTIDE SEQUENCE [LARGE SCALE GENOMIC DNA]</scope>
    <source>
        <strain evidence="8 9">CECT 7450</strain>
    </source>
</reference>
<dbReference type="GO" id="GO:0005886">
    <property type="term" value="C:plasma membrane"/>
    <property type="evidence" value="ECO:0007669"/>
    <property type="project" value="UniProtKB-SubCell"/>
</dbReference>
<feature type="transmembrane region" description="Helical" evidence="6">
    <location>
        <begin position="350"/>
        <end position="372"/>
    </location>
</feature>
<dbReference type="RefSeq" id="WP_085804599.1">
    <property type="nucleotide sequence ID" value="NZ_FWFX01000002.1"/>
</dbReference>
<evidence type="ECO:0000256" key="6">
    <source>
        <dbReference type="SAM" id="Phobius"/>
    </source>
</evidence>
<dbReference type="Gene3D" id="1.20.1250.20">
    <property type="entry name" value="MFS general substrate transporter like domains"/>
    <property type="match status" value="1"/>
</dbReference>
<dbReference type="AlphaFoldDB" id="A0A1X6YMS3"/>
<feature type="transmembrane region" description="Helical" evidence="6">
    <location>
        <begin position="156"/>
        <end position="175"/>
    </location>
</feature>
<comment type="subcellular location">
    <subcellularLocation>
        <location evidence="1">Cell membrane</location>
        <topology evidence="1">Multi-pass membrane protein</topology>
    </subcellularLocation>
</comment>
<dbReference type="GO" id="GO:0022857">
    <property type="term" value="F:transmembrane transporter activity"/>
    <property type="evidence" value="ECO:0007669"/>
    <property type="project" value="InterPro"/>
</dbReference>
<keyword evidence="2" id="KW-1003">Cell membrane</keyword>
<feature type="transmembrane region" description="Helical" evidence="6">
    <location>
        <begin position="71"/>
        <end position="94"/>
    </location>
</feature>
<dbReference type="Pfam" id="PF07690">
    <property type="entry name" value="MFS_1"/>
    <property type="match status" value="1"/>
</dbReference>
<dbReference type="InterPro" id="IPR036259">
    <property type="entry name" value="MFS_trans_sf"/>
</dbReference>
<dbReference type="InterPro" id="IPR050189">
    <property type="entry name" value="MFS_Efflux_Transporters"/>
</dbReference>
<accession>A0A1X6YMS3</accession>
<sequence>MSALWYLMLAVGVVGSNALVLSPIAGDVALSFAGHKPSDVLLASAVYGAITALSALTLAPKADRFGLARSVCCALGVLAAAMMISAMAPTLWALVAGQALAGLAAGVALPAAYGLTAVISKPGEESASLGKVLTGWTLSLVLGVTASSFLADAVHWRAVFVVMAIMAVGTGMLLWRAVDGLPRTGERPEAVSPLSVLRLPGLMGLLISVMAFMAAFYGLYAYLGTHLSETLGLSTSMTGMAALVYGIGFGLASSLDRLIDHFGAARAAPVVFVTMIGIYVALAVSASSAMALFVMCFVWGAVNHLGLNLLVGQLAAISPQQRATVMGLNSAVTYLAMFVGTMSFKTIFEVYGFGVAAYLSALCIVPAAGYALKTCQRRVQV</sequence>
<feature type="transmembrane region" description="Helical" evidence="6">
    <location>
        <begin position="231"/>
        <end position="252"/>
    </location>
</feature>
<evidence type="ECO:0000256" key="3">
    <source>
        <dbReference type="ARBA" id="ARBA00022692"/>
    </source>
</evidence>
<name>A0A1X6YMS3_9RHOB</name>
<feature type="domain" description="Major facilitator superfamily (MFS) profile" evidence="7">
    <location>
        <begin position="1"/>
        <end position="378"/>
    </location>
</feature>
<keyword evidence="9" id="KW-1185">Reference proteome</keyword>
<feature type="transmembrane region" description="Helical" evidence="6">
    <location>
        <begin position="264"/>
        <end position="284"/>
    </location>
</feature>
<gene>
    <name evidence="8" type="primary">pbuE</name>
    <name evidence="8" type="ORF">ROA7450_01077</name>
</gene>
<dbReference type="Proteomes" id="UP000193061">
    <property type="component" value="Unassembled WGS sequence"/>
</dbReference>
<keyword evidence="3 6" id="KW-0812">Transmembrane</keyword>
<dbReference type="InterPro" id="IPR020846">
    <property type="entry name" value="MFS_dom"/>
</dbReference>
<keyword evidence="4 6" id="KW-1133">Transmembrane helix</keyword>
<feature type="transmembrane region" description="Helical" evidence="6">
    <location>
        <begin position="196"/>
        <end position="219"/>
    </location>
</feature>
<dbReference type="PANTHER" id="PTHR43124:SF3">
    <property type="entry name" value="CHLORAMPHENICOL EFFLUX PUMP RV0191"/>
    <property type="match status" value="1"/>
</dbReference>
<feature type="transmembrane region" description="Helical" evidence="6">
    <location>
        <begin position="290"/>
        <end position="311"/>
    </location>
</feature>
<dbReference type="InterPro" id="IPR011701">
    <property type="entry name" value="MFS"/>
</dbReference>
<protein>
    <submittedName>
        <fullName evidence="8">Purine efflux pump PbuE</fullName>
    </submittedName>
</protein>
<dbReference type="PROSITE" id="PS50850">
    <property type="entry name" value="MFS"/>
    <property type="match status" value="1"/>
</dbReference>
<evidence type="ECO:0000256" key="2">
    <source>
        <dbReference type="ARBA" id="ARBA00022475"/>
    </source>
</evidence>
<evidence type="ECO:0000256" key="4">
    <source>
        <dbReference type="ARBA" id="ARBA00022989"/>
    </source>
</evidence>
<evidence type="ECO:0000313" key="9">
    <source>
        <dbReference type="Proteomes" id="UP000193061"/>
    </source>
</evidence>
<organism evidence="8 9">
    <name type="scientific">Roseovarius albus</name>
    <dbReference type="NCBI Taxonomy" id="1247867"/>
    <lineage>
        <taxon>Bacteria</taxon>
        <taxon>Pseudomonadati</taxon>
        <taxon>Pseudomonadota</taxon>
        <taxon>Alphaproteobacteria</taxon>
        <taxon>Rhodobacterales</taxon>
        <taxon>Roseobacteraceae</taxon>
        <taxon>Roseovarius</taxon>
    </lineage>
</organism>
<dbReference type="EMBL" id="FWFX01000002">
    <property type="protein sequence ID" value="SLN25932.1"/>
    <property type="molecule type" value="Genomic_DNA"/>
</dbReference>
<feature type="transmembrane region" description="Helical" evidence="6">
    <location>
        <begin position="132"/>
        <end position="150"/>
    </location>
</feature>
<keyword evidence="5 6" id="KW-0472">Membrane</keyword>
<feature type="transmembrane region" description="Helical" evidence="6">
    <location>
        <begin position="323"/>
        <end position="344"/>
    </location>
</feature>
<proteinExistence type="predicted"/>
<feature type="transmembrane region" description="Helical" evidence="6">
    <location>
        <begin position="42"/>
        <end position="59"/>
    </location>
</feature>
<dbReference type="OrthoDB" id="8667309at2"/>
<evidence type="ECO:0000256" key="5">
    <source>
        <dbReference type="ARBA" id="ARBA00023136"/>
    </source>
</evidence>
<dbReference type="PANTHER" id="PTHR43124">
    <property type="entry name" value="PURINE EFFLUX PUMP PBUE"/>
    <property type="match status" value="1"/>
</dbReference>
<evidence type="ECO:0000256" key="1">
    <source>
        <dbReference type="ARBA" id="ARBA00004651"/>
    </source>
</evidence>
<evidence type="ECO:0000313" key="8">
    <source>
        <dbReference type="EMBL" id="SLN25932.1"/>
    </source>
</evidence>